<dbReference type="Proteomes" id="UP000321947">
    <property type="component" value="Unassembled WGS sequence"/>
</dbReference>
<comment type="caution">
    <text evidence="1">The sequence shown here is derived from an EMBL/GenBank/DDBJ whole genome shotgun (WGS) entry which is preliminary data.</text>
</comment>
<dbReference type="CDD" id="cd09272">
    <property type="entry name" value="RNase_HI_RT_Ty1"/>
    <property type="match status" value="1"/>
</dbReference>
<dbReference type="EMBL" id="SSTE01006258">
    <property type="protein sequence ID" value="KAA0059524.1"/>
    <property type="molecule type" value="Genomic_DNA"/>
</dbReference>
<evidence type="ECO:0000313" key="1">
    <source>
        <dbReference type="EMBL" id="KAA0059524.1"/>
    </source>
</evidence>
<gene>
    <name evidence="2" type="ORF">E5676_scaffold1193G00230</name>
    <name evidence="1" type="ORF">E6C27_scaffold518G00340</name>
</gene>
<dbReference type="AlphaFoldDB" id="A0A5A7UWQ8"/>
<reference evidence="3 4" key="1">
    <citation type="submission" date="2019-08" db="EMBL/GenBank/DDBJ databases">
        <title>Draft genome sequences of two oriental melons (Cucumis melo L. var makuwa).</title>
        <authorList>
            <person name="Kwon S.-Y."/>
        </authorList>
    </citation>
    <scope>NUCLEOTIDE SEQUENCE [LARGE SCALE GENOMIC DNA]</scope>
    <source>
        <strain evidence="4">cv. Chang Bougi</strain>
        <strain evidence="3">cv. SW 3</strain>
        <tissue evidence="1">Leaf</tissue>
    </source>
</reference>
<dbReference type="EMBL" id="SSTD01009603">
    <property type="protein sequence ID" value="TYK14107.1"/>
    <property type="molecule type" value="Genomic_DNA"/>
</dbReference>
<evidence type="ECO:0008006" key="5">
    <source>
        <dbReference type="Google" id="ProtNLM"/>
    </source>
</evidence>
<proteinExistence type="predicted"/>
<dbReference type="Proteomes" id="UP000321393">
    <property type="component" value="Unassembled WGS sequence"/>
</dbReference>
<protein>
    <recommendedName>
        <fullName evidence="5">Mitochondrial protein</fullName>
    </recommendedName>
</protein>
<dbReference type="OrthoDB" id="414945at2759"/>
<accession>A0A5A7UWQ8</accession>
<evidence type="ECO:0000313" key="3">
    <source>
        <dbReference type="Proteomes" id="UP000321393"/>
    </source>
</evidence>
<evidence type="ECO:0000313" key="2">
    <source>
        <dbReference type="EMBL" id="TYK14107.1"/>
    </source>
</evidence>
<sequence length="83" mass="9006">MGRAYMSDSASLSQLPGDPSSTTLGAIAQPGAIVDKISTLGYCTFVWGNFVTWRSKKQGVVARSNVEAEYWAMSLGICEEIWL</sequence>
<evidence type="ECO:0000313" key="4">
    <source>
        <dbReference type="Proteomes" id="UP000321947"/>
    </source>
</evidence>
<name>A0A5A7UWQ8_CUCMM</name>
<organism evidence="1 3">
    <name type="scientific">Cucumis melo var. makuwa</name>
    <name type="common">Oriental melon</name>
    <dbReference type="NCBI Taxonomy" id="1194695"/>
    <lineage>
        <taxon>Eukaryota</taxon>
        <taxon>Viridiplantae</taxon>
        <taxon>Streptophyta</taxon>
        <taxon>Embryophyta</taxon>
        <taxon>Tracheophyta</taxon>
        <taxon>Spermatophyta</taxon>
        <taxon>Magnoliopsida</taxon>
        <taxon>eudicotyledons</taxon>
        <taxon>Gunneridae</taxon>
        <taxon>Pentapetalae</taxon>
        <taxon>rosids</taxon>
        <taxon>fabids</taxon>
        <taxon>Cucurbitales</taxon>
        <taxon>Cucurbitaceae</taxon>
        <taxon>Benincaseae</taxon>
        <taxon>Cucumis</taxon>
    </lineage>
</organism>